<dbReference type="InParanoid" id="A0A5C3PWZ2"/>
<name>A0A5C3PWZ2_9APHY</name>
<evidence type="ECO:0000256" key="2">
    <source>
        <dbReference type="ARBA" id="ARBA00022771"/>
    </source>
</evidence>
<dbReference type="PROSITE" id="PS50865">
    <property type="entry name" value="ZF_MYND_2"/>
    <property type="match status" value="1"/>
</dbReference>
<feature type="domain" description="MYND-type" evidence="5">
    <location>
        <begin position="46"/>
        <end position="86"/>
    </location>
</feature>
<evidence type="ECO:0000259" key="5">
    <source>
        <dbReference type="PROSITE" id="PS50865"/>
    </source>
</evidence>
<dbReference type="EMBL" id="ML210973">
    <property type="protein sequence ID" value="TFK94052.1"/>
    <property type="molecule type" value="Genomic_DNA"/>
</dbReference>
<keyword evidence="7" id="KW-1185">Reference proteome</keyword>
<dbReference type="Pfam" id="PF01753">
    <property type="entry name" value="zf-MYND"/>
    <property type="match status" value="1"/>
</dbReference>
<dbReference type="Gene3D" id="6.10.140.2220">
    <property type="match status" value="1"/>
</dbReference>
<gene>
    <name evidence="6" type="ORF">K466DRAFT_21951</name>
</gene>
<evidence type="ECO:0000256" key="3">
    <source>
        <dbReference type="ARBA" id="ARBA00022833"/>
    </source>
</evidence>
<organism evidence="6 7">
    <name type="scientific">Polyporus arcularius HHB13444</name>
    <dbReference type="NCBI Taxonomy" id="1314778"/>
    <lineage>
        <taxon>Eukaryota</taxon>
        <taxon>Fungi</taxon>
        <taxon>Dikarya</taxon>
        <taxon>Basidiomycota</taxon>
        <taxon>Agaricomycotina</taxon>
        <taxon>Agaricomycetes</taxon>
        <taxon>Polyporales</taxon>
        <taxon>Polyporaceae</taxon>
        <taxon>Polyporus</taxon>
    </lineage>
</organism>
<evidence type="ECO:0000256" key="1">
    <source>
        <dbReference type="ARBA" id="ARBA00022723"/>
    </source>
</evidence>
<evidence type="ECO:0000313" key="7">
    <source>
        <dbReference type="Proteomes" id="UP000308197"/>
    </source>
</evidence>
<dbReference type="Proteomes" id="UP000308197">
    <property type="component" value="Unassembled WGS sequence"/>
</dbReference>
<proteinExistence type="predicted"/>
<dbReference type="AlphaFoldDB" id="A0A5C3PWZ2"/>
<keyword evidence="3" id="KW-0862">Zinc</keyword>
<dbReference type="SUPFAM" id="SSF144232">
    <property type="entry name" value="HIT/MYND zinc finger-like"/>
    <property type="match status" value="1"/>
</dbReference>
<reference evidence="6 7" key="1">
    <citation type="journal article" date="2019" name="Nat. Ecol. Evol.">
        <title>Megaphylogeny resolves global patterns of mushroom evolution.</title>
        <authorList>
            <person name="Varga T."/>
            <person name="Krizsan K."/>
            <person name="Foldi C."/>
            <person name="Dima B."/>
            <person name="Sanchez-Garcia M."/>
            <person name="Sanchez-Ramirez S."/>
            <person name="Szollosi G.J."/>
            <person name="Szarkandi J.G."/>
            <person name="Papp V."/>
            <person name="Albert L."/>
            <person name="Andreopoulos W."/>
            <person name="Angelini C."/>
            <person name="Antonin V."/>
            <person name="Barry K.W."/>
            <person name="Bougher N.L."/>
            <person name="Buchanan P."/>
            <person name="Buyck B."/>
            <person name="Bense V."/>
            <person name="Catcheside P."/>
            <person name="Chovatia M."/>
            <person name="Cooper J."/>
            <person name="Damon W."/>
            <person name="Desjardin D."/>
            <person name="Finy P."/>
            <person name="Geml J."/>
            <person name="Haridas S."/>
            <person name="Hughes K."/>
            <person name="Justo A."/>
            <person name="Karasinski D."/>
            <person name="Kautmanova I."/>
            <person name="Kiss B."/>
            <person name="Kocsube S."/>
            <person name="Kotiranta H."/>
            <person name="LaButti K.M."/>
            <person name="Lechner B.E."/>
            <person name="Liimatainen K."/>
            <person name="Lipzen A."/>
            <person name="Lukacs Z."/>
            <person name="Mihaltcheva S."/>
            <person name="Morgado L.N."/>
            <person name="Niskanen T."/>
            <person name="Noordeloos M.E."/>
            <person name="Ohm R.A."/>
            <person name="Ortiz-Santana B."/>
            <person name="Ovrebo C."/>
            <person name="Racz N."/>
            <person name="Riley R."/>
            <person name="Savchenko A."/>
            <person name="Shiryaev A."/>
            <person name="Soop K."/>
            <person name="Spirin V."/>
            <person name="Szebenyi C."/>
            <person name="Tomsovsky M."/>
            <person name="Tulloss R.E."/>
            <person name="Uehling J."/>
            <person name="Grigoriev I.V."/>
            <person name="Vagvolgyi C."/>
            <person name="Papp T."/>
            <person name="Martin F.M."/>
            <person name="Miettinen O."/>
            <person name="Hibbett D.S."/>
            <person name="Nagy L.G."/>
        </authorList>
    </citation>
    <scope>NUCLEOTIDE SEQUENCE [LARGE SCALE GENOMIC DNA]</scope>
    <source>
        <strain evidence="6 7">HHB13444</strain>
    </source>
</reference>
<dbReference type="GO" id="GO:0008270">
    <property type="term" value="F:zinc ion binding"/>
    <property type="evidence" value="ECO:0007669"/>
    <property type="project" value="UniProtKB-KW"/>
</dbReference>
<dbReference type="STRING" id="1314778.A0A5C3PWZ2"/>
<sequence length="437" mass="49656">MSRSRRDMPTMMRQHAQLASDIFRCMQQPRSPKQEKSYRRAVNHQCSYCGAVDTGSLRACSLCRSVRYCNRDCQTADYKSRHKEECSEFVHPPFTTAFLTEPVGDAKYARDPVFAKGSLNGVGCWVSVKGGSYARLQNLHNGLPPKSLEENMEREKMAALYPEVAGQHRIYTSCLLTLNILVQNRRKDKAPAMVFGALAHILSFAHSFEDCMKGEIPGVDKINSIVDERGEKHAILTVVDDVWDKKPRLFISHIDGIDVSNQPNRPEIIDAARGIVKLDPGQFVVMQLQYRIGDGTDIRRDWSALACMQSLILPIFAPWDDKRPPDVYDRALTEYLKGKIEHLLGIRCDLKADPLEDYYGDLIYHGDRKFVESHYGKEHADALERKHNEVFEHEEEMARTFRMMGGGTLDAFVEHCKRSGLGKNMPESLKAALGREF</sequence>
<keyword evidence="1" id="KW-0479">Metal-binding</keyword>
<keyword evidence="2 4" id="KW-0863">Zinc-finger</keyword>
<evidence type="ECO:0000256" key="4">
    <source>
        <dbReference type="PROSITE-ProRule" id="PRU00134"/>
    </source>
</evidence>
<protein>
    <recommendedName>
        <fullName evidence="5">MYND-type domain-containing protein</fullName>
    </recommendedName>
</protein>
<dbReference type="InterPro" id="IPR002893">
    <property type="entry name" value="Znf_MYND"/>
</dbReference>
<accession>A0A5C3PWZ2</accession>
<evidence type="ECO:0000313" key="6">
    <source>
        <dbReference type="EMBL" id="TFK94052.1"/>
    </source>
</evidence>